<dbReference type="PANTHER" id="PTHR47245:SF2">
    <property type="entry name" value="PEPTIDYL-PROLYL CIS-TRANS ISOMERASE HP_0175-RELATED"/>
    <property type="match status" value="1"/>
</dbReference>
<gene>
    <name evidence="5" type="ORF">NQZ67_09905</name>
</gene>
<dbReference type="Pfam" id="PF13624">
    <property type="entry name" value="SurA_N_3"/>
    <property type="match status" value="1"/>
</dbReference>
<keyword evidence="3" id="KW-0812">Transmembrane</keyword>
<dbReference type="Gene3D" id="1.10.4030.10">
    <property type="entry name" value="Porin chaperone SurA, peptide-binding domain"/>
    <property type="match status" value="1"/>
</dbReference>
<dbReference type="AlphaFoldDB" id="A0A9X2MLH6"/>
<dbReference type="EMBL" id="JANIPJ010000005">
    <property type="protein sequence ID" value="MCR2804193.1"/>
    <property type="molecule type" value="Genomic_DNA"/>
</dbReference>
<accession>A0A9X2MLH6</accession>
<dbReference type="PANTHER" id="PTHR47245">
    <property type="entry name" value="PEPTIDYLPROLYL ISOMERASE"/>
    <property type="match status" value="1"/>
</dbReference>
<dbReference type="EC" id="5.2.1.8" evidence="5"/>
<keyword evidence="3" id="KW-1133">Transmembrane helix</keyword>
<evidence type="ECO:0000256" key="3">
    <source>
        <dbReference type="SAM" id="Phobius"/>
    </source>
</evidence>
<feature type="compositionally biased region" description="Basic and acidic residues" evidence="2">
    <location>
        <begin position="17"/>
        <end position="27"/>
    </location>
</feature>
<feature type="compositionally biased region" description="Low complexity" evidence="2">
    <location>
        <begin position="383"/>
        <end position="395"/>
    </location>
</feature>
<feature type="compositionally biased region" description="Low complexity" evidence="2">
    <location>
        <begin position="28"/>
        <end position="40"/>
    </location>
</feature>
<dbReference type="PROSITE" id="PS50198">
    <property type="entry name" value="PPIC_PPIASE_2"/>
    <property type="match status" value="1"/>
</dbReference>
<keyword evidence="1" id="KW-0697">Rotamase</keyword>
<feature type="compositionally biased region" description="Polar residues" evidence="2">
    <location>
        <begin position="1"/>
        <end position="16"/>
    </location>
</feature>
<protein>
    <submittedName>
        <fullName evidence="5">Peptidylprolyl isomerase</fullName>
        <ecNumber evidence="5">5.2.1.8</ecNumber>
    </submittedName>
</protein>
<evidence type="ECO:0000256" key="1">
    <source>
        <dbReference type="PROSITE-ProRule" id="PRU00278"/>
    </source>
</evidence>
<dbReference type="SUPFAM" id="SSF109998">
    <property type="entry name" value="Triger factor/SurA peptide-binding domain-like"/>
    <property type="match status" value="1"/>
</dbReference>
<keyword evidence="6" id="KW-1185">Reference proteome</keyword>
<organism evidence="5 6">
    <name type="scientific">Paenibacillus soyae</name>
    <dbReference type="NCBI Taxonomy" id="2969249"/>
    <lineage>
        <taxon>Bacteria</taxon>
        <taxon>Bacillati</taxon>
        <taxon>Bacillota</taxon>
        <taxon>Bacilli</taxon>
        <taxon>Bacillales</taxon>
        <taxon>Paenibacillaceae</taxon>
        <taxon>Paenibacillus</taxon>
    </lineage>
</organism>
<keyword evidence="1 5" id="KW-0413">Isomerase</keyword>
<dbReference type="InterPro" id="IPR000297">
    <property type="entry name" value="PPIase_PpiC"/>
</dbReference>
<evidence type="ECO:0000313" key="5">
    <source>
        <dbReference type="EMBL" id="MCR2804193.1"/>
    </source>
</evidence>
<dbReference type="InterPro" id="IPR050245">
    <property type="entry name" value="PrsA_foldase"/>
</dbReference>
<feature type="transmembrane region" description="Helical" evidence="3">
    <location>
        <begin position="86"/>
        <end position="105"/>
    </location>
</feature>
<dbReference type="InterPro" id="IPR046357">
    <property type="entry name" value="PPIase_dom_sf"/>
</dbReference>
<dbReference type="InterPro" id="IPR027304">
    <property type="entry name" value="Trigger_fact/SurA_dom_sf"/>
</dbReference>
<dbReference type="RefSeq" id="WP_257445025.1">
    <property type="nucleotide sequence ID" value="NZ_JANIPJ010000005.1"/>
</dbReference>
<dbReference type="Gene3D" id="3.10.50.40">
    <property type="match status" value="1"/>
</dbReference>
<reference evidence="5" key="1">
    <citation type="submission" date="2022-08" db="EMBL/GenBank/DDBJ databases">
        <title>The genomic sequence of strain Paenibacillus sp. SCIV0701.</title>
        <authorList>
            <person name="Zhao H."/>
        </authorList>
    </citation>
    <scope>NUCLEOTIDE SEQUENCE</scope>
    <source>
        <strain evidence="5">SCIV0701</strain>
    </source>
</reference>
<name>A0A9X2MLH6_9BACL</name>
<dbReference type="Pfam" id="PF13616">
    <property type="entry name" value="Rotamase_3"/>
    <property type="match status" value="1"/>
</dbReference>
<evidence type="ECO:0000313" key="6">
    <source>
        <dbReference type="Proteomes" id="UP001141950"/>
    </source>
</evidence>
<sequence>MNNKESQSADQPLNNDTAKEKEERYTYGEEATGAEAAETAVSSDHDGDKEAGRIAEAETAASTAAAYSAPAEHRVEDAAAKKSGPIGWIVLSALLAAALIVVLVVNPFGGGSGSAVATVNGENITKDELYDLLVDANGEAALDNLITETLVQQEADAASISITDQDVTDEIAIIKMDFANDEEFNSVLIQNGLTEEDLRDQMRVSAMVRKVLESKTEVTDEEMQTYFDENKAKLGEAPEQVRASHILVATKEEADAILAELKGGADFAETAKAKSTDGSAASGGDLGFFSKEDMVEPFSEAAFALEVDAISEVVQSEFGYHIIKKTDYKAATTANFEEKKELIRLKLTSDETNQLASAWIQEIRDKAKITNTLTDAKEEEAAASEAPAAETTTTE</sequence>
<dbReference type="GO" id="GO:0003755">
    <property type="term" value="F:peptidyl-prolyl cis-trans isomerase activity"/>
    <property type="evidence" value="ECO:0007669"/>
    <property type="project" value="UniProtKB-KW"/>
</dbReference>
<feature type="region of interest" description="Disordered" evidence="2">
    <location>
        <begin position="1"/>
        <end position="51"/>
    </location>
</feature>
<evidence type="ECO:0000259" key="4">
    <source>
        <dbReference type="PROSITE" id="PS50198"/>
    </source>
</evidence>
<feature type="region of interest" description="Disordered" evidence="2">
    <location>
        <begin position="374"/>
        <end position="395"/>
    </location>
</feature>
<feature type="domain" description="PpiC" evidence="4">
    <location>
        <begin position="238"/>
        <end position="327"/>
    </location>
</feature>
<evidence type="ECO:0000256" key="2">
    <source>
        <dbReference type="SAM" id="MobiDB-lite"/>
    </source>
</evidence>
<comment type="caution">
    <text evidence="5">The sequence shown here is derived from an EMBL/GenBank/DDBJ whole genome shotgun (WGS) entry which is preliminary data.</text>
</comment>
<keyword evidence="3" id="KW-0472">Membrane</keyword>
<dbReference type="SUPFAM" id="SSF54534">
    <property type="entry name" value="FKBP-like"/>
    <property type="match status" value="1"/>
</dbReference>
<dbReference type="Proteomes" id="UP001141950">
    <property type="component" value="Unassembled WGS sequence"/>
</dbReference>
<proteinExistence type="predicted"/>